<feature type="compositionally biased region" description="Low complexity" evidence="1">
    <location>
        <begin position="7"/>
        <end position="18"/>
    </location>
</feature>
<protein>
    <submittedName>
        <fullName evidence="2">Uncharacterized protein</fullName>
    </submittedName>
</protein>
<dbReference type="Proteomes" id="UP000749293">
    <property type="component" value="Unassembled WGS sequence"/>
</dbReference>
<dbReference type="AlphaFoldDB" id="A0A9P4Z101"/>
<proteinExistence type="predicted"/>
<evidence type="ECO:0000313" key="3">
    <source>
        <dbReference type="Proteomes" id="UP000749293"/>
    </source>
</evidence>
<evidence type="ECO:0000256" key="1">
    <source>
        <dbReference type="SAM" id="MobiDB-lite"/>
    </source>
</evidence>
<dbReference type="GeneID" id="55966551"/>
<dbReference type="OrthoDB" id="5221152at2759"/>
<feature type="region of interest" description="Disordered" evidence="1">
    <location>
        <begin position="1"/>
        <end position="25"/>
    </location>
</feature>
<comment type="caution">
    <text evidence="2">The sequence shown here is derived from an EMBL/GenBank/DDBJ whole genome shotgun (WGS) entry which is preliminary data.</text>
</comment>
<gene>
    <name evidence="2" type="ORF">GMORB2_0321</name>
</gene>
<accession>A0A9P4Z101</accession>
<reference evidence="2" key="1">
    <citation type="submission" date="2020-03" db="EMBL/GenBank/DDBJ databases">
        <title>Site-based positive gene gene selection in Geosmithia morbida across the United States reveals a broad range of putative effectors and factors for local host and environmental adapation.</title>
        <authorList>
            <person name="Onufrak A."/>
            <person name="Murdoch R.W."/>
            <person name="Gazis R."/>
            <person name="Huff M."/>
            <person name="Staton M."/>
            <person name="Klingeman W."/>
            <person name="Hadziabdic D."/>
        </authorList>
    </citation>
    <scope>NUCLEOTIDE SEQUENCE</scope>
    <source>
        <strain evidence="2">1262</strain>
    </source>
</reference>
<organism evidence="2 3">
    <name type="scientific">Geosmithia morbida</name>
    <dbReference type="NCBI Taxonomy" id="1094350"/>
    <lineage>
        <taxon>Eukaryota</taxon>
        <taxon>Fungi</taxon>
        <taxon>Dikarya</taxon>
        <taxon>Ascomycota</taxon>
        <taxon>Pezizomycotina</taxon>
        <taxon>Sordariomycetes</taxon>
        <taxon>Hypocreomycetidae</taxon>
        <taxon>Hypocreales</taxon>
        <taxon>Bionectriaceae</taxon>
        <taxon>Geosmithia</taxon>
    </lineage>
</organism>
<sequence length="71" mass="7115">MPESAQAAAPAAAGGNPNSLGDNKGIKFHIKTGGKSYDCVLQDRSAYERKKAALSGLAESVGSSSSSAKSS</sequence>
<evidence type="ECO:0000313" key="2">
    <source>
        <dbReference type="EMBL" id="KAF4126585.1"/>
    </source>
</evidence>
<dbReference type="EMBL" id="JAANYQ010000001">
    <property type="protein sequence ID" value="KAF4126585.1"/>
    <property type="molecule type" value="Genomic_DNA"/>
</dbReference>
<name>A0A9P4Z101_9HYPO</name>
<dbReference type="RefSeq" id="XP_035325237.1">
    <property type="nucleotide sequence ID" value="XM_035462307.1"/>
</dbReference>
<keyword evidence="3" id="KW-1185">Reference proteome</keyword>